<dbReference type="GO" id="GO:0003735">
    <property type="term" value="F:structural constituent of ribosome"/>
    <property type="evidence" value="ECO:0007669"/>
    <property type="project" value="InterPro"/>
</dbReference>
<dbReference type="EMBL" id="ML975154">
    <property type="protein sequence ID" value="KAF1813946.1"/>
    <property type="molecule type" value="Genomic_DNA"/>
</dbReference>
<gene>
    <name evidence="7 9" type="ORF">P152DRAFT_506710</name>
</gene>
<accession>A0A6G1G7N5</accession>
<dbReference type="Pfam" id="PF09809">
    <property type="entry name" value="MRP-L27"/>
    <property type="match status" value="1"/>
</dbReference>
<keyword evidence="4" id="KW-0689">Ribosomal protein</keyword>
<keyword evidence="6" id="KW-0687">Ribonucleoprotein</keyword>
<dbReference type="OrthoDB" id="408933at2759"/>
<evidence type="ECO:0000256" key="4">
    <source>
        <dbReference type="ARBA" id="ARBA00022980"/>
    </source>
</evidence>
<organism evidence="7">
    <name type="scientific">Eremomyces bilateralis CBS 781.70</name>
    <dbReference type="NCBI Taxonomy" id="1392243"/>
    <lineage>
        <taxon>Eukaryota</taxon>
        <taxon>Fungi</taxon>
        <taxon>Dikarya</taxon>
        <taxon>Ascomycota</taxon>
        <taxon>Pezizomycotina</taxon>
        <taxon>Dothideomycetes</taxon>
        <taxon>Dothideomycetes incertae sedis</taxon>
        <taxon>Eremomycetales</taxon>
        <taxon>Eremomycetaceae</taxon>
        <taxon>Eremomyces</taxon>
    </lineage>
</organism>
<reference evidence="9" key="3">
    <citation type="submission" date="2025-04" db="UniProtKB">
        <authorList>
            <consortium name="RefSeq"/>
        </authorList>
    </citation>
    <scope>IDENTIFICATION</scope>
    <source>
        <strain evidence="9">CBS 781.70</strain>
    </source>
</reference>
<evidence type="ECO:0000313" key="8">
    <source>
        <dbReference type="Proteomes" id="UP000504638"/>
    </source>
</evidence>
<evidence type="ECO:0000313" key="9">
    <source>
        <dbReference type="RefSeq" id="XP_033535577.1"/>
    </source>
</evidence>
<evidence type="ECO:0000256" key="5">
    <source>
        <dbReference type="ARBA" id="ARBA00023128"/>
    </source>
</evidence>
<evidence type="ECO:0000256" key="1">
    <source>
        <dbReference type="ARBA" id="ARBA00004173"/>
    </source>
</evidence>
<keyword evidence="3" id="KW-0809">Transit peptide</keyword>
<dbReference type="PANTHER" id="PTHR21338">
    <property type="entry name" value="MITOCHONDRIAL RIBOSOMAL PROTEIN L41"/>
    <property type="match status" value="1"/>
</dbReference>
<dbReference type="AlphaFoldDB" id="A0A6G1G7N5"/>
<keyword evidence="5" id="KW-0496">Mitochondrion</keyword>
<dbReference type="RefSeq" id="XP_033535577.1">
    <property type="nucleotide sequence ID" value="XM_033682491.1"/>
</dbReference>
<dbReference type="GO" id="GO:0006412">
    <property type="term" value="P:translation"/>
    <property type="evidence" value="ECO:0007669"/>
    <property type="project" value="TreeGrafter"/>
</dbReference>
<dbReference type="PANTHER" id="PTHR21338:SF0">
    <property type="entry name" value="LARGE RIBOSOMAL SUBUNIT PROTEIN ML41"/>
    <property type="match status" value="1"/>
</dbReference>
<reference evidence="9" key="2">
    <citation type="submission" date="2020-04" db="EMBL/GenBank/DDBJ databases">
        <authorList>
            <consortium name="NCBI Genome Project"/>
        </authorList>
    </citation>
    <scope>NUCLEOTIDE SEQUENCE</scope>
    <source>
        <strain evidence="9">CBS 781.70</strain>
    </source>
</reference>
<evidence type="ECO:0000256" key="2">
    <source>
        <dbReference type="ARBA" id="ARBA00010152"/>
    </source>
</evidence>
<dbReference type="GeneID" id="54423061"/>
<comment type="subcellular location">
    <subcellularLocation>
        <location evidence="1">Mitochondrion</location>
    </subcellularLocation>
</comment>
<dbReference type="InterPro" id="IPR019189">
    <property type="entry name" value="Ribosomal_mL41"/>
</dbReference>
<proteinExistence type="inferred from homology"/>
<evidence type="ECO:0008006" key="10">
    <source>
        <dbReference type="Google" id="ProtNLM"/>
    </source>
</evidence>
<evidence type="ECO:0000313" key="7">
    <source>
        <dbReference type="EMBL" id="KAF1813946.1"/>
    </source>
</evidence>
<sequence length="129" mass="15314">MFTPTMPLSRALRRLALTTKRARKGFYKGTGTGSMGHFNQHADGRPRFPFAIYRVDYSKVRTYVRPMYLDDCMLTPFVARGHGIASTSNPDKPRTLRNPYYYDEKYPYMKDRWSGRFYLHRWKKELGEE</sequence>
<dbReference type="GO" id="GO:0005762">
    <property type="term" value="C:mitochondrial large ribosomal subunit"/>
    <property type="evidence" value="ECO:0007669"/>
    <property type="project" value="InterPro"/>
</dbReference>
<keyword evidence="8" id="KW-1185">Reference proteome</keyword>
<protein>
    <recommendedName>
        <fullName evidence="10">50S ribosomal protein YmL27</fullName>
    </recommendedName>
</protein>
<reference evidence="7 9" key="1">
    <citation type="submission" date="2020-01" db="EMBL/GenBank/DDBJ databases">
        <authorList>
            <consortium name="DOE Joint Genome Institute"/>
            <person name="Haridas S."/>
            <person name="Albert R."/>
            <person name="Binder M."/>
            <person name="Bloem J."/>
            <person name="Labutti K."/>
            <person name="Salamov A."/>
            <person name="Andreopoulos B."/>
            <person name="Baker S.E."/>
            <person name="Barry K."/>
            <person name="Bills G."/>
            <person name="Bluhm B.H."/>
            <person name="Cannon C."/>
            <person name="Castanera R."/>
            <person name="Culley D.E."/>
            <person name="Daum C."/>
            <person name="Ezra D."/>
            <person name="Gonzalez J.B."/>
            <person name="Henrissat B."/>
            <person name="Kuo A."/>
            <person name="Liang C."/>
            <person name="Lipzen A."/>
            <person name="Lutzoni F."/>
            <person name="Magnuson J."/>
            <person name="Mondo S."/>
            <person name="Nolan M."/>
            <person name="Ohm R."/>
            <person name="Pangilinan J."/>
            <person name="Park H.-J."/>
            <person name="Ramirez L."/>
            <person name="Alfaro M."/>
            <person name="Sun H."/>
            <person name="Tritt A."/>
            <person name="Yoshinaga Y."/>
            <person name="Zwiers L.-H."/>
            <person name="Turgeon B.G."/>
            <person name="Goodwin S.B."/>
            <person name="Spatafora J.W."/>
            <person name="Crous P.W."/>
            <person name="Grigoriev I.V."/>
        </authorList>
    </citation>
    <scope>NUCLEOTIDE SEQUENCE</scope>
    <source>
        <strain evidence="7 9">CBS 781.70</strain>
    </source>
</reference>
<evidence type="ECO:0000256" key="3">
    <source>
        <dbReference type="ARBA" id="ARBA00022946"/>
    </source>
</evidence>
<dbReference type="Proteomes" id="UP000504638">
    <property type="component" value="Unplaced"/>
</dbReference>
<name>A0A6G1G7N5_9PEZI</name>
<evidence type="ECO:0000256" key="6">
    <source>
        <dbReference type="ARBA" id="ARBA00023274"/>
    </source>
</evidence>
<comment type="similarity">
    <text evidence="2">Belongs to the mitochondrion-specific ribosomal protein mL41 family.</text>
</comment>